<feature type="non-terminal residue" evidence="1">
    <location>
        <position position="101"/>
    </location>
</feature>
<evidence type="ECO:0000313" key="1">
    <source>
        <dbReference type="EMBL" id="PIY62259.1"/>
    </source>
</evidence>
<dbReference type="Proteomes" id="UP000230973">
    <property type="component" value="Unassembled WGS sequence"/>
</dbReference>
<gene>
    <name evidence="1" type="ORF">COY93_03510</name>
</gene>
<dbReference type="EMBL" id="PFLC01000045">
    <property type="protein sequence ID" value="PIY62259.1"/>
    <property type="molecule type" value="Genomic_DNA"/>
</dbReference>
<comment type="caution">
    <text evidence="1">The sequence shown here is derived from an EMBL/GenBank/DDBJ whole genome shotgun (WGS) entry which is preliminary data.</text>
</comment>
<proteinExistence type="predicted"/>
<evidence type="ECO:0000313" key="2">
    <source>
        <dbReference type="Proteomes" id="UP000230973"/>
    </source>
</evidence>
<name>A0A2M7Q9D0_9BACT</name>
<organism evidence="1 2">
    <name type="scientific">Candidatus Uhrbacteria bacterium CG_4_10_14_0_8_um_filter_58_22</name>
    <dbReference type="NCBI Taxonomy" id="1975029"/>
    <lineage>
        <taxon>Bacteria</taxon>
        <taxon>Candidatus Uhriibacteriota</taxon>
    </lineage>
</organism>
<dbReference type="AlphaFoldDB" id="A0A2M7Q9D0"/>
<sequence length="101" mass="10227">MAQAKRDSNQVPTLIAVSNADGITPVVLYADPTTHRLLVSATSALSGATTALDNLASVAINTDLIGAVTSGMGIRGGSTANDDLILEGTTHATKTSSYVII</sequence>
<protein>
    <submittedName>
        <fullName evidence="1">Uncharacterized protein</fullName>
    </submittedName>
</protein>
<reference evidence="2" key="1">
    <citation type="submission" date="2017-09" db="EMBL/GenBank/DDBJ databases">
        <title>Depth-based differentiation of microbial function through sediment-hosted aquifers and enrichment of novel symbionts in the deep terrestrial subsurface.</title>
        <authorList>
            <person name="Probst A.J."/>
            <person name="Ladd B."/>
            <person name="Jarett J.K."/>
            <person name="Geller-Mcgrath D.E."/>
            <person name="Sieber C.M.K."/>
            <person name="Emerson J.B."/>
            <person name="Anantharaman K."/>
            <person name="Thomas B.C."/>
            <person name="Malmstrom R."/>
            <person name="Stieglmeier M."/>
            <person name="Klingl A."/>
            <person name="Woyke T."/>
            <person name="Ryan C.M."/>
            <person name="Banfield J.F."/>
        </authorList>
    </citation>
    <scope>NUCLEOTIDE SEQUENCE [LARGE SCALE GENOMIC DNA]</scope>
</reference>
<accession>A0A2M7Q9D0</accession>